<evidence type="ECO:0000313" key="4">
    <source>
        <dbReference type="Proteomes" id="UP000054107"/>
    </source>
</evidence>
<reference evidence="3 4" key="1">
    <citation type="submission" date="2014-09" db="EMBL/GenBank/DDBJ databases">
        <authorList>
            <person name="Ellenberger Sabrina"/>
        </authorList>
    </citation>
    <scope>NUCLEOTIDE SEQUENCE [LARGE SCALE GENOMIC DNA]</scope>
    <source>
        <strain evidence="3 4">CBS 412.66</strain>
    </source>
</reference>
<dbReference type="Pfam" id="PF01585">
    <property type="entry name" value="G-patch"/>
    <property type="match status" value="1"/>
</dbReference>
<dbReference type="GO" id="GO:0003676">
    <property type="term" value="F:nucleic acid binding"/>
    <property type="evidence" value="ECO:0007669"/>
    <property type="project" value="InterPro"/>
</dbReference>
<dbReference type="PROSITE" id="PS50174">
    <property type="entry name" value="G_PATCH"/>
    <property type="match status" value="1"/>
</dbReference>
<feature type="compositionally biased region" description="Basic residues" evidence="1">
    <location>
        <begin position="123"/>
        <end position="142"/>
    </location>
</feature>
<dbReference type="SMART" id="SM00443">
    <property type="entry name" value="G_patch"/>
    <property type="match status" value="1"/>
</dbReference>
<dbReference type="EMBL" id="LN733737">
    <property type="protein sequence ID" value="CEP17916.1"/>
    <property type="molecule type" value="Genomic_DNA"/>
</dbReference>
<gene>
    <name evidence="3" type="primary">PARPA_12216.1 scaffold 44939</name>
</gene>
<dbReference type="STRING" id="35722.A0A0B7NH99"/>
<dbReference type="InterPro" id="IPR000467">
    <property type="entry name" value="G_patch_dom"/>
</dbReference>
<evidence type="ECO:0000313" key="3">
    <source>
        <dbReference type="EMBL" id="CEP17916.1"/>
    </source>
</evidence>
<organism evidence="3 4">
    <name type="scientific">Parasitella parasitica</name>
    <dbReference type="NCBI Taxonomy" id="35722"/>
    <lineage>
        <taxon>Eukaryota</taxon>
        <taxon>Fungi</taxon>
        <taxon>Fungi incertae sedis</taxon>
        <taxon>Mucoromycota</taxon>
        <taxon>Mucoromycotina</taxon>
        <taxon>Mucoromycetes</taxon>
        <taxon>Mucorales</taxon>
        <taxon>Mucorineae</taxon>
        <taxon>Mucoraceae</taxon>
        <taxon>Parasitella</taxon>
    </lineage>
</organism>
<name>A0A0B7NH99_9FUNG</name>
<protein>
    <recommendedName>
        <fullName evidence="2">G-patch domain-containing protein</fullName>
    </recommendedName>
</protein>
<dbReference type="InterPro" id="IPR050656">
    <property type="entry name" value="PINX1"/>
</dbReference>
<feature type="region of interest" description="Disordered" evidence="1">
    <location>
        <begin position="92"/>
        <end position="188"/>
    </location>
</feature>
<dbReference type="Proteomes" id="UP000054107">
    <property type="component" value="Unassembled WGS sequence"/>
</dbReference>
<feature type="domain" description="G-patch" evidence="2">
    <location>
        <begin position="25"/>
        <end position="71"/>
    </location>
</feature>
<accession>A0A0B7NH99</accession>
<dbReference type="GO" id="GO:0005730">
    <property type="term" value="C:nucleolus"/>
    <property type="evidence" value="ECO:0007669"/>
    <property type="project" value="TreeGrafter"/>
</dbReference>
<sequence>MGLAGQKEKQRISQDPNNLFWSKDESKFGFRMLQKMGWAPGKGLGVKEDGKKEHVKIKLKDNTLGVGATKKNIDNWLGNTDAFSRLLADLNSQPTSEASSVNVSDAEESTSVVDQDRNDAKEKKKKSKKEKKEKKEKKSKKRSREDNDGVDEDEMKNKKSKKEKKEKKEKKDKKKSKKSKKAEVAAPVVLRNAARAKFLRAKRMASSNGDQTRLNEILGIKTPSGYKTVETTSTTFMASFSV</sequence>
<evidence type="ECO:0000259" key="2">
    <source>
        <dbReference type="PROSITE" id="PS50174"/>
    </source>
</evidence>
<dbReference type="PANTHER" id="PTHR23149">
    <property type="entry name" value="G PATCH DOMAIN CONTAINING PROTEIN"/>
    <property type="match status" value="1"/>
</dbReference>
<proteinExistence type="predicted"/>
<feature type="compositionally biased region" description="Polar residues" evidence="1">
    <location>
        <begin position="92"/>
        <end position="113"/>
    </location>
</feature>
<dbReference type="AlphaFoldDB" id="A0A0B7NH99"/>
<dbReference type="OrthoDB" id="29523at2759"/>
<keyword evidence="4" id="KW-1185">Reference proteome</keyword>
<feature type="compositionally biased region" description="Basic residues" evidence="1">
    <location>
        <begin position="158"/>
        <end position="180"/>
    </location>
</feature>
<dbReference type="PANTHER" id="PTHR23149:SF27">
    <property type="entry name" value="PIN2_TERF1-INTERACTING TELOMERASE INHIBITOR 1"/>
    <property type="match status" value="1"/>
</dbReference>
<evidence type="ECO:0000256" key="1">
    <source>
        <dbReference type="SAM" id="MobiDB-lite"/>
    </source>
</evidence>
<dbReference type="GO" id="GO:0010521">
    <property type="term" value="F:telomerase inhibitor activity"/>
    <property type="evidence" value="ECO:0007669"/>
    <property type="project" value="TreeGrafter"/>
</dbReference>